<name>A0AAD4AGI1_9GAMM</name>
<sequence>MTRFHYFLLCLFSLVLHLPTYAMTLPERGPVEIIFINLWDEYYTPTTIPDKEAGVTRIYLQPDINIDTQVVSQFVKSNPQFKGLKIDKNQRIALSLGVWKTPSKVFMFDGKAKRISYLGTDTENATVSHDGILTPLTANQSVKLTDIDGNSHVFGQKRSPQVLFFSDALCPFQHLPLCEQKIAANNQLVNITTLPVKTIIKPFYISMDDVRAYKTRFSLKHPVILDQKNQLFQKYQITSLPYWVVLNAQNEIIFRGAKPPKRL</sequence>
<evidence type="ECO:0000313" key="2">
    <source>
        <dbReference type="Proteomes" id="UP000016487"/>
    </source>
</evidence>
<dbReference type="SUPFAM" id="SSF52833">
    <property type="entry name" value="Thioredoxin-like"/>
    <property type="match status" value="1"/>
</dbReference>
<dbReference type="Proteomes" id="UP000016487">
    <property type="component" value="Unassembled WGS sequence"/>
</dbReference>
<proteinExistence type="predicted"/>
<dbReference type="EMBL" id="AHBZ03000023">
    <property type="protein sequence ID" value="KAF7767817.1"/>
    <property type="molecule type" value="Genomic_DNA"/>
</dbReference>
<protein>
    <recommendedName>
        <fullName evidence="3">Thioredoxin domain-containing protein</fullName>
    </recommendedName>
</protein>
<dbReference type="AlphaFoldDB" id="A0AAD4AGI1"/>
<evidence type="ECO:0000313" key="1">
    <source>
        <dbReference type="EMBL" id="KAF7767817.1"/>
    </source>
</evidence>
<dbReference type="InterPro" id="IPR036249">
    <property type="entry name" value="Thioredoxin-like_sf"/>
</dbReference>
<gene>
    <name evidence="1" type="ORF">PCIT_a3918</name>
</gene>
<organism evidence="1 2">
    <name type="scientific">Pseudoalteromonas citrea</name>
    <dbReference type="NCBI Taxonomy" id="43655"/>
    <lineage>
        <taxon>Bacteria</taxon>
        <taxon>Pseudomonadati</taxon>
        <taxon>Pseudomonadota</taxon>
        <taxon>Gammaproteobacteria</taxon>
        <taxon>Alteromonadales</taxon>
        <taxon>Pseudoalteromonadaceae</taxon>
        <taxon>Pseudoalteromonas</taxon>
    </lineage>
</organism>
<comment type="caution">
    <text evidence="1">The sequence shown here is derived from an EMBL/GenBank/DDBJ whole genome shotgun (WGS) entry which is preliminary data.</text>
</comment>
<evidence type="ECO:0008006" key="3">
    <source>
        <dbReference type="Google" id="ProtNLM"/>
    </source>
</evidence>
<accession>A0AAD4AGI1</accession>
<dbReference type="Gene3D" id="3.40.30.10">
    <property type="entry name" value="Glutaredoxin"/>
    <property type="match status" value="1"/>
</dbReference>
<reference evidence="1" key="1">
    <citation type="journal article" date="2012" name="J. Bacteriol.">
        <title>Genome sequences of type strains of seven species of the marine bacterium Pseudoalteromonas.</title>
        <authorList>
            <person name="Xie B.B."/>
            <person name="Shu Y.L."/>
            <person name="Qin Q.L."/>
            <person name="Rong J.C."/>
            <person name="Zhang X.Y."/>
            <person name="Chen X.L."/>
            <person name="Shi M."/>
            <person name="He H.L."/>
            <person name="Zhou B.C."/>
            <person name="Zhang Y.Z."/>
        </authorList>
    </citation>
    <scope>NUCLEOTIDE SEQUENCE</scope>
    <source>
        <strain evidence="1">DSM 8771</strain>
    </source>
</reference>
<reference evidence="1" key="2">
    <citation type="submission" date="2015-03" db="EMBL/GenBank/DDBJ databases">
        <title>Genome sequence of Pseudoalteromonas citrea.</title>
        <authorList>
            <person name="Xie B.-B."/>
            <person name="Rong J.-C."/>
            <person name="Qin Q.-L."/>
            <person name="Zhang Y.-Z."/>
        </authorList>
    </citation>
    <scope>NUCLEOTIDE SEQUENCE</scope>
    <source>
        <strain evidence="1">DSM 8771</strain>
    </source>
</reference>